<feature type="region of interest" description="Disordered" evidence="1">
    <location>
        <begin position="203"/>
        <end position="247"/>
    </location>
</feature>
<sequence>MTDRPPGARTSSPEVRGRQSRVPLTPAPAPGVSSALRDLVSILTTKITRSTKRPNKATTRHTHFSLFALISMKCPASASSAVNNTSLCSGRKDFSKDLERSVSLSIDSLLDKMSLSSSKEPACHMQTRTQDTEVKNDRNNNMATNASSRNCVYNSDSSVGMATDVDNGVNKHRTRKMKANHDGKERNDAETYVMLRRRLHRLDNELSSSGSDEDASDRNNRCCHDNMHGRFRSQRQERRLSHRMSFSRSQSLSSLDSAFVDGVDRPGSGTYSPSASTSVSSLSSTWSLGSSGNNLSLANSLDSHAWTSVVTPTGHSLVPDNQPEHHDSVSVLSSSPPTKQSASNVYSCEAVLSQTERSDGLCSVNPDVTPSLTQESGHEREDSFVCSSSVSANSVTENRSDDSDVTPVEPTSTPVQQVVVRSARQTRRRHRSRDHNNNAGTQHGAAITEFLPNAPCRLGDCFSKKGVLSLVALVVYTVALMAVFGLLGAVGKALQAGKDTHTH</sequence>
<evidence type="ECO:0000256" key="1">
    <source>
        <dbReference type="SAM" id="MobiDB-lite"/>
    </source>
</evidence>
<reference evidence="3 4" key="1">
    <citation type="submission" date="2019-01" db="EMBL/GenBank/DDBJ databases">
        <title>A draft genome assembly of the solar-powered sea slug Elysia chlorotica.</title>
        <authorList>
            <person name="Cai H."/>
            <person name="Li Q."/>
            <person name="Fang X."/>
            <person name="Li J."/>
            <person name="Curtis N.E."/>
            <person name="Altenburger A."/>
            <person name="Shibata T."/>
            <person name="Feng M."/>
            <person name="Maeda T."/>
            <person name="Schwartz J.A."/>
            <person name="Shigenobu S."/>
            <person name="Lundholm N."/>
            <person name="Nishiyama T."/>
            <person name="Yang H."/>
            <person name="Hasebe M."/>
            <person name="Li S."/>
            <person name="Pierce S.K."/>
            <person name="Wang J."/>
        </authorList>
    </citation>
    <scope>NUCLEOTIDE SEQUENCE [LARGE SCALE GENOMIC DNA]</scope>
    <source>
        <strain evidence="3">EC2010</strain>
        <tissue evidence="3">Whole organism of an adult</tissue>
    </source>
</reference>
<feature type="region of interest" description="Disordered" evidence="1">
    <location>
        <begin position="362"/>
        <end position="443"/>
    </location>
</feature>
<feature type="compositionally biased region" description="Basic residues" evidence="1">
    <location>
        <begin position="424"/>
        <end position="433"/>
    </location>
</feature>
<comment type="caution">
    <text evidence="3">The sequence shown here is derived from an EMBL/GenBank/DDBJ whole genome shotgun (WGS) entry which is preliminary data.</text>
</comment>
<keyword evidence="4" id="KW-1185">Reference proteome</keyword>
<evidence type="ECO:0000313" key="4">
    <source>
        <dbReference type="Proteomes" id="UP000271974"/>
    </source>
</evidence>
<feature type="compositionally biased region" description="Basic and acidic residues" evidence="1">
    <location>
        <begin position="216"/>
        <end position="239"/>
    </location>
</feature>
<gene>
    <name evidence="3" type="ORF">EGW08_019374</name>
</gene>
<dbReference type="OrthoDB" id="10657325at2759"/>
<dbReference type="AlphaFoldDB" id="A0A3S1BR35"/>
<protein>
    <submittedName>
        <fullName evidence="3">Uncharacterized protein</fullName>
    </submittedName>
</protein>
<feature type="compositionally biased region" description="Polar residues" evidence="1">
    <location>
        <begin position="366"/>
        <end position="375"/>
    </location>
</feature>
<organism evidence="3 4">
    <name type="scientific">Elysia chlorotica</name>
    <name type="common">Eastern emerald elysia</name>
    <name type="synonym">Sea slug</name>
    <dbReference type="NCBI Taxonomy" id="188477"/>
    <lineage>
        <taxon>Eukaryota</taxon>
        <taxon>Metazoa</taxon>
        <taxon>Spiralia</taxon>
        <taxon>Lophotrochozoa</taxon>
        <taxon>Mollusca</taxon>
        <taxon>Gastropoda</taxon>
        <taxon>Heterobranchia</taxon>
        <taxon>Euthyneura</taxon>
        <taxon>Panpulmonata</taxon>
        <taxon>Sacoglossa</taxon>
        <taxon>Placobranchoidea</taxon>
        <taxon>Plakobranchidae</taxon>
        <taxon>Elysia</taxon>
    </lineage>
</organism>
<name>A0A3S1BR35_ELYCH</name>
<accession>A0A3S1BR35</accession>
<feature type="region of interest" description="Disordered" evidence="1">
    <location>
        <begin position="1"/>
        <end position="31"/>
    </location>
</feature>
<feature type="compositionally biased region" description="Low complexity" evidence="1">
    <location>
        <begin position="384"/>
        <end position="395"/>
    </location>
</feature>
<keyword evidence="2" id="KW-1133">Transmembrane helix</keyword>
<keyword evidence="2" id="KW-0472">Membrane</keyword>
<proteinExistence type="predicted"/>
<keyword evidence="2" id="KW-0812">Transmembrane</keyword>
<feature type="non-terminal residue" evidence="3">
    <location>
        <position position="503"/>
    </location>
</feature>
<evidence type="ECO:0000256" key="2">
    <source>
        <dbReference type="SAM" id="Phobius"/>
    </source>
</evidence>
<feature type="transmembrane region" description="Helical" evidence="2">
    <location>
        <begin position="466"/>
        <end position="490"/>
    </location>
</feature>
<evidence type="ECO:0000313" key="3">
    <source>
        <dbReference type="EMBL" id="RUS72868.1"/>
    </source>
</evidence>
<feature type="compositionally biased region" description="Polar residues" evidence="1">
    <location>
        <begin position="330"/>
        <end position="342"/>
    </location>
</feature>
<dbReference type="Proteomes" id="UP000271974">
    <property type="component" value="Unassembled WGS sequence"/>
</dbReference>
<feature type="region of interest" description="Disordered" evidence="1">
    <location>
        <begin position="313"/>
        <end position="342"/>
    </location>
</feature>
<dbReference type="EMBL" id="RQTK01001007">
    <property type="protein sequence ID" value="RUS72868.1"/>
    <property type="molecule type" value="Genomic_DNA"/>
</dbReference>